<evidence type="ECO:0000313" key="2">
    <source>
        <dbReference type="EMBL" id="KAG5633584.1"/>
    </source>
</evidence>
<evidence type="ECO:0000256" key="1">
    <source>
        <dbReference type="SAM" id="Phobius"/>
    </source>
</evidence>
<sequence>MIGAPLSGRLSDKIIIKWRALRGGVWYPEDRLRPVMFPAAVLVPLTMIASGLLTEFVPGPLGLVLNLVCLFLNGMGVCVTVPYWPK</sequence>
<dbReference type="OrthoDB" id="3066029at2759"/>
<protein>
    <submittedName>
        <fullName evidence="2">Uncharacterized protein</fullName>
    </submittedName>
</protein>
<dbReference type="EMBL" id="JABCKI010007459">
    <property type="protein sequence ID" value="KAG5633584.1"/>
    <property type="molecule type" value="Genomic_DNA"/>
</dbReference>
<dbReference type="AlphaFoldDB" id="A0A9P7K1Y7"/>
<proteinExistence type="predicted"/>
<feature type="transmembrane region" description="Helical" evidence="1">
    <location>
        <begin position="61"/>
        <end position="84"/>
    </location>
</feature>
<dbReference type="Proteomes" id="UP000717328">
    <property type="component" value="Unassembled WGS sequence"/>
</dbReference>
<name>A0A9P7K1Y7_9AGAR</name>
<accession>A0A9P7K1Y7</accession>
<organism evidence="2 3">
    <name type="scientific">Sphagnurus paluster</name>
    <dbReference type="NCBI Taxonomy" id="117069"/>
    <lineage>
        <taxon>Eukaryota</taxon>
        <taxon>Fungi</taxon>
        <taxon>Dikarya</taxon>
        <taxon>Basidiomycota</taxon>
        <taxon>Agaricomycotina</taxon>
        <taxon>Agaricomycetes</taxon>
        <taxon>Agaricomycetidae</taxon>
        <taxon>Agaricales</taxon>
        <taxon>Tricholomatineae</taxon>
        <taxon>Lyophyllaceae</taxon>
        <taxon>Sphagnurus</taxon>
    </lineage>
</organism>
<reference evidence="2" key="1">
    <citation type="submission" date="2021-02" db="EMBL/GenBank/DDBJ databases">
        <authorList>
            <person name="Nieuwenhuis M."/>
            <person name="Van De Peppel L.J.J."/>
        </authorList>
    </citation>
    <scope>NUCLEOTIDE SEQUENCE</scope>
    <source>
        <strain evidence="2">D49</strain>
    </source>
</reference>
<keyword evidence="1" id="KW-0812">Transmembrane</keyword>
<keyword evidence="3" id="KW-1185">Reference proteome</keyword>
<dbReference type="SUPFAM" id="SSF103473">
    <property type="entry name" value="MFS general substrate transporter"/>
    <property type="match status" value="1"/>
</dbReference>
<evidence type="ECO:0000313" key="3">
    <source>
        <dbReference type="Proteomes" id="UP000717328"/>
    </source>
</evidence>
<gene>
    <name evidence="2" type="ORF">H0H81_006685</name>
</gene>
<feature type="transmembrane region" description="Helical" evidence="1">
    <location>
        <begin position="35"/>
        <end position="54"/>
    </location>
</feature>
<keyword evidence="1" id="KW-1133">Transmembrane helix</keyword>
<comment type="caution">
    <text evidence="2">The sequence shown here is derived from an EMBL/GenBank/DDBJ whole genome shotgun (WGS) entry which is preliminary data.</text>
</comment>
<reference evidence="2" key="2">
    <citation type="submission" date="2021-10" db="EMBL/GenBank/DDBJ databases">
        <title>Phylogenomics reveals ancestral predisposition of the termite-cultivated fungus Termitomyces towards a domesticated lifestyle.</title>
        <authorList>
            <person name="Auxier B."/>
            <person name="Grum-Grzhimaylo A."/>
            <person name="Cardenas M.E."/>
            <person name="Lodge J.D."/>
            <person name="Laessoe T."/>
            <person name="Pedersen O."/>
            <person name="Smith M.E."/>
            <person name="Kuyper T.W."/>
            <person name="Franco-Molano E.A."/>
            <person name="Baroni T.J."/>
            <person name="Aanen D.K."/>
        </authorList>
    </citation>
    <scope>NUCLEOTIDE SEQUENCE</scope>
    <source>
        <strain evidence="2">D49</strain>
    </source>
</reference>
<dbReference type="InterPro" id="IPR036259">
    <property type="entry name" value="MFS_trans_sf"/>
</dbReference>
<keyword evidence="1" id="KW-0472">Membrane</keyword>